<dbReference type="GO" id="GO:0097163">
    <property type="term" value="F:sulfur carrier activity"/>
    <property type="evidence" value="ECO:0007669"/>
    <property type="project" value="TreeGrafter"/>
</dbReference>
<dbReference type="InterPro" id="IPR042072">
    <property type="entry name" value="DsrC-like_C"/>
</dbReference>
<dbReference type="InterPro" id="IPR025526">
    <property type="entry name" value="DsrC-like_dom_sf"/>
</dbReference>
<dbReference type="PANTHER" id="PTHR37010:SF1">
    <property type="entry name" value="SULFURTRANSFERASE TUSE"/>
    <property type="match status" value="1"/>
</dbReference>
<name>A0A9J6RRZ9_9GAMM</name>
<accession>A0A9J6RRZ9</accession>
<protein>
    <recommendedName>
        <fullName evidence="3">Sulfurtransferase</fullName>
        <ecNumber evidence="3">2.8.1.-</ecNumber>
    </recommendedName>
</protein>
<comment type="subcellular location">
    <subcellularLocation>
        <location evidence="1">Cytoplasm</location>
    </subcellularLocation>
</comment>
<dbReference type="InterPro" id="IPR043163">
    <property type="entry name" value="DsrC-like_N"/>
</dbReference>
<gene>
    <name evidence="5" type="ORF">O0V09_17190</name>
</gene>
<proteinExistence type="inferred from homology"/>
<keyword evidence="2" id="KW-0963">Cytoplasm</keyword>
<organism evidence="5 6">
    <name type="scientific">Dasania phycosphaerae</name>
    <dbReference type="NCBI Taxonomy" id="2950436"/>
    <lineage>
        <taxon>Bacteria</taxon>
        <taxon>Pseudomonadati</taxon>
        <taxon>Pseudomonadota</taxon>
        <taxon>Gammaproteobacteria</taxon>
        <taxon>Cellvibrionales</taxon>
        <taxon>Spongiibacteraceae</taxon>
        <taxon>Dasania</taxon>
    </lineage>
</organism>
<sequence>MAAVDKEGFLVDLHDWNEGVASELAAAEGITLSEEHWQVIQLLRQFYQEFQLSPAMRPLVKYVGLHLGADKGKSMYLLKLFPGSPAKLASKIAGLPKPDNCL</sequence>
<evidence type="ECO:0000313" key="5">
    <source>
        <dbReference type="EMBL" id="MCZ0866944.1"/>
    </source>
</evidence>
<dbReference type="Proteomes" id="UP001069090">
    <property type="component" value="Unassembled WGS sequence"/>
</dbReference>
<comment type="function">
    <text evidence="3">Part of a sulfur-relay system.</text>
</comment>
<dbReference type="Gene3D" id="1.10.10.370">
    <property type="entry name" value="DsrC-like protein, C-terminal domain"/>
    <property type="match status" value="1"/>
</dbReference>
<keyword evidence="6" id="KW-1185">Reference proteome</keyword>
<dbReference type="GO" id="GO:0002143">
    <property type="term" value="P:tRNA wobble position uridine thiolation"/>
    <property type="evidence" value="ECO:0007669"/>
    <property type="project" value="TreeGrafter"/>
</dbReference>
<comment type="caution">
    <text evidence="5">The sequence shown here is derived from an EMBL/GenBank/DDBJ whole genome shotgun (WGS) entry which is preliminary data.</text>
</comment>
<evidence type="ECO:0000256" key="2">
    <source>
        <dbReference type="ARBA" id="ARBA00022490"/>
    </source>
</evidence>
<reference evidence="5 6" key="1">
    <citation type="submission" date="2022-12" db="EMBL/GenBank/DDBJ databases">
        <title>Dasania phycosphaerae sp. nov., isolated from particulate material of the south coast of Korea.</title>
        <authorList>
            <person name="Jiang Y."/>
        </authorList>
    </citation>
    <scope>NUCLEOTIDE SEQUENCE [LARGE SCALE GENOMIC DNA]</scope>
    <source>
        <strain evidence="5 6">GY-19</strain>
    </source>
</reference>
<dbReference type="EC" id="2.8.1.-" evidence="3"/>
<comment type="similarity">
    <text evidence="3">Belongs to the dsrC/tusE family.</text>
</comment>
<evidence type="ECO:0000256" key="1">
    <source>
        <dbReference type="ARBA" id="ARBA00004496"/>
    </source>
</evidence>
<feature type="active site" description="Cysteine persulfide intermediate" evidence="4">
    <location>
        <position position="101"/>
    </location>
</feature>
<dbReference type="SUPFAM" id="SSF69721">
    <property type="entry name" value="DsrC, the gamma subunit of dissimilatory sulfite reductase"/>
    <property type="match status" value="1"/>
</dbReference>
<dbReference type="NCBIfam" id="TIGR03342">
    <property type="entry name" value="dsrC_tusE_dsvC"/>
    <property type="match status" value="1"/>
</dbReference>
<dbReference type="GO" id="GO:0016740">
    <property type="term" value="F:transferase activity"/>
    <property type="evidence" value="ECO:0007669"/>
    <property type="project" value="UniProtKB-KW"/>
</dbReference>
<evidence type="ECO:0000256" key="3">
    <source>
        <dbReference type="PIRNR" id="PIRNR006223"/>
    </source>
</evidence>
<keyword evidence="3" id="KW-0808">Transferase</keyword>
<evidence type="ECO:0000313" key="6">
    <source>
        <dbReference type="Proteomes" id="UP001069090"/>
    </source>
</evidence>
<dbReference type="InterPro" id="IPR007453">
    <property type="entry name" value="DsrC/TusE"/>
</dbReference>
<dbReference type="EMBL" id="JAPTGG010000019">
    <property type="protein sequence ID" value="MCZ0866944.1"/>
    <property type="molecule type" value="Genomic_DNA"/>
</dbReference>
<dbReference type="PIRSF" id="PIRSF006223">
    <property type="entry name" value="DsrC_TusE"/>
    <property type="match status" value="1"/>
</dbReference>
<evidence type="ECO:0000256" key="4">
    <source>
        <dbReference type="PIRSR" id="PIRSR006223-50"/>
    </source>
</evidence>
<dbReference type="Gene3D" id="3.30.1420.10">
    <property type="match status" value="1"/>
</dbReference>
<dbReference type="PANTHER" id="PTHR37010">
    <property type="entry name" value="SULFURTRANSFERASE TUSE"/>
    <property type="match status" value="1"/>
</dbReference>
<dbReference type="Pfam" id="PF04358">
    <property type="entry name" value="DsrC"/>
    <property type="match status" value="1"/>
</dbReference>
<dbReference type="RefSeq" id="WP_258332895.1">
    <property type="nucleotide sequence ID" value="NZ_JAPTGG010000019.1"/>
</dbReference>
<dbReference type="AlphaFoldDB" id="A0A9J6RRZ9"/>
<dbReference type="GO" id="GO:0005737">
    <property type="term" value="C:cytoplasm"/>
    <property type="evidence" value="ECO:0007669"/>
    <property type="project" value="UniProtKB-SubCell"/>
</dbReference>